<reference evidence="8" key="1">
    <citation type="submission" date="2022-05" db="EMBL/GenBank/DDBJ databases">
        <authorList>
            <person name="Park J.-S."/>
        </authorList>
    </citation>
    <scope>NUCLEOTIDE SEQUENCE</scope>
    <source>
        <strain evidence="8">2012CJ41-6</strain>
    </source>
</reference>
<feature type="transmembrane region" description="Helical" evidence="6">
    <location>
        <begin position="184"/>
        <end position="204"/>
    </location>
</feature>
<evidence type="ECO:0000256" key="4">
    <source>
        <dbReference type="ARBA" id="ARBA00022989"/>
    </source>
</evidence>
<comment type="caution">
    <text evidence="8">The sequence shown here is derived from an EMBL/GenBank/DDBJ whole genome shotgun (WGS) entry which is preliminary data.</text>
</comment>
<evidence type="ECO:0000259" key="7">
    <source>
        <dbReference type="Pfam" id="PF00892"/>
    </source>
</evidence>
<comment type="similarity">
    <text evidence="2">Belongs to the drug/metabolite transporter (DMT) superfamily. 10 TMS drug/metabolite exporter (DME) (TC 2.A.7.3) family.</text>
</comment>
<feature type="domain" description="EamA" evidence="7">
    <location>
        <begin position="153"/>
        <end position="283"/>
    </location>
</feature>
<dbReference type="InterPro" id="IPR000620">
    <property type="entry name" value="EamA_dom"/>
</dbReference>
<feature type="transmembrane region" description="Helical" evidence="6">
    <location>
        <begin position="129"/>
        <end position="148"/>
    </location>
</feature>
<feature type="transmembrane region" description="Helical" evidence="6">
    <location>
        <begin position="12"/>
        <end position="34"/>
    </location>
</feature>
<proteinExistence type="inferred from homology"/>
<keyword evidence="9" id="KW-1185">Reference proteome</keyword>
<feature type="transmembrane region" description="Helical" evidence="6">
    <location>
        <begin position="76"/>
        <end position="93"/>
    </location>
</feature>
<evidence type="ECO:0000313" key="9">
    <source>
        <dbReference type="Proteomes" id="UP001203880"/>
    </source>
</evidence>
<evidence type="ECO:0000256" key="2">
    <source>
        <dbReference type="ARBA" id="ARBA00009853"/>
    </source>
</evidence>
<evidence type="ECO:0000313" key="8">
    <source>
        <dbReference type="EMBL" id="MCL6283182.1"/>
    </source>
</evidence>
<feature type="transmembrane region" description="Helical" evidence="6">
    <location>
        <begin position="240"/>
        <end position="260"/>
    </location>
</feature>
<protein>
    <submittedName>
        <fullName evidence="8">DMT family transporter</fullName>
    </submittedName>
</protein>
<feature type="transmembrane region" description="Helical" evidence="6">
    <location>
        <begin position="46"/>
        <end position="64"/>
    </location>
</feature>
<sequence length="303" mass="32770">MSTPDSKQQRPLAGILWMLAAGLCFVLMTALVKVMGGTMHPVQLAFLRYLLGLVFVLPVIRPLITTRFTPRQWSLFGIRGAMHSVAVMLWFYAMTQIPLAEVTAMNYLTPIYVTLGAVFLLGEKLAARRISAIVIALFGALIILRPGFRDVSPGHLAMLGTTLMLGGSYLLAKVTVDEVRPALVLAQMSLWVTLFLAPFAVAVWQPFSPSDLGLVFLIAALATAGHYGMTRALQAAPVAVTQPATFLQLVWSVALGALAFDEGVDPWVVAGGTLILASVSFISWREAALNRRQITPVNIAPKL</sequence>
<evidence type="ECO:0000256" key="6">
    <source>
        <dbReference type="SAM" id="Phobius"/>
    </source>
</evidence>
<accession>A0ABT0Q0Q4</accession>
<dbReference type="Pfam" id="PF00892">
    <property type="entry name" value="EamA"/>
    <property type="match status" value="2"/>
</dbReference>
<keyword evidence="4 6" id="KW-1133">Transmembrane helix</keyword>
<dbReference type="PANTHER" id="PTHR22911">
    <property type="entry name" value="ACYL-MALONYL CONDENSING ENZYME-RELATED"/>
    <property type="match status" value="1"/>
</dbReference>
<dbReference type="Proteomes" id="UP001203880">
    <property type="component" value="Unassembled WGS sequence"/>
</dbReference>
<feature type="transmembrane region" description="Helical" evidence="6">
    <location>
        <begin position="210"/>
        <end position="228"/>
    </location>
</feature>
<feature type="domain" description="EamA" evidence="7">
    <location>
        <begin position="13"/>
        <end position="144"/>
    </location>
</feature>
<dbReference type="RefSeq" id="WP_249707843.1">
    <property type="nucleotide sequence ID" value="NZ_JAMFMB010000006.1"/>
</dbReference>
<evidence type="ECO:0000256" key="5">
    <source>
        <dbReference type="ARBA" id="ARBA00023136"/>
    </source>
</evidence>
<feature type="transmembrane region" description="Helical" evidence="6">
    <location>
        <begin position="266"/>
        <end position="284"/>
    </location>
</feature>
<dbReference type="SUPFAM" id="SSF103481">
    <property type="entry name" value="Multidrug resistance efflux transporter EmrE"/>
    <property type="match status" value="2"/>
</dbReference>
<name>A0ABT0Q0Q4_9RHOB</name>
<dbReference type="EMBL" id="JAMFMB010000006">
    <property type="protein sequence ID" value="MCL6283182.1"/>
    <property type="molecule type" value="Genomic_DNA"/>
</dbReference>
<feature type="transmembrane region" description="Helical" evidence="6">
    <location>
        <begin position="154"/>
        <end position="172"/>
    </location>
</feature>
<evidence type="ECO:0000256" key="1">
    <source>
        <dbReference type="ARBA" id="ARBA00004141"/>
    </source>
</evidence>
<keyword evidence="5 6" id="KW-0472">Membrane</keyword>
<keyword evidence="3 6" id="KW-0812">Transmembrane</keyword>
<dbReference type="InterPro" id="IPR037185">
    <property type="entry name" value="EmrE-like"/>
</dbReference>
<feature type="transmembrane region" description="Helical" evidence="6">
    <location>
        <begin position="105"/>
        <end position="122"/>
    </location>
</feature>
<dbReference type="PANTHER" id="PTHR22911:SF6">
    <property type="entry name" value="SOLUTE CARRIER FAMILY 35 MEMBER G1"/>
    <property type="match status" value="1"/>
</dbReference>
<dbReference type="Gene3D" id="1.10.3730.20">
    <property type="match status" value="1"/>
</dbReference>
<organism evidence="8 9">
    <name type="scientific">Ruegeria spongiae</name>
    <dbReference type="NCBI Taxonomy" id="2942209"/>
    <lineage>
        <taxon>Bacteria</taxon>
        <taxon>Pseudomonadati</taxon>
        <taxon>Pseudomonadota</taxon>
        <taxon>Alphaproteobacteria</taxon>
        <taxon>Rhodobacterales</taxon>
        <taxon>Roseobacteraceae</taxon>
        <taxon>Ruegeria</taxon>
    </lineage>
</organism>
<gene>
    <name evidence="8" type="ORF">M3P21_06515</name>
</gene>
<evidence type="ECO:0000256" key="3">
    <source>
        <dbReference type="ARBA" id="ARBA00022692"/>
    </source>
</evidence>
<comment type="subcellular location">
    <subcellularLocation>
        <location evidence="1">Membrane</location>
        <topology evidence="1">Multi-pass membrane protein</topology>
    </subcellularLocation>
</comment>